<dbReference type="InterPro" id="IPR046373">
    <property type="entry name" value="Acyl-CoA_Oxase/DH_mid-dom_sf"/>
</dbReference>
<proteinExistence type="inferred from homology"/>
<evidence type="ECO:0000256" key="3">
    <source>
        <dbReference type="ARBA" id="ARBA00022630"/>
    </source>
</evidence>
<dbReference type="AlphaFoldDB" id="A0A7Y9E8H9"/>
<dbReference type="Gene3D" id="2.40.110.10">
    <property type="entry name" value="Butyryl-CoA Dehydrogenase, subunit A, domain 2"/>
    <property type="match status" value="1"/>
</dbReference>
<dbReference type="Pfam" id="PF00441">
    <property type="entry name" value="Acyl-CoA_dh_1"/>
    <property type="match status" value="1"/>
</dbReference>
<dbReference type="InterPro" id="IPR009100">
    <property type="entry name" value="AcylCoA_DH/oxidase_NM_dom_sf"/>
</dbReference>
<feature type="domain" description="Acyl-CoA dehydrogenase/oxidase C-terminal" evidence="6">
    <location>
        <begin position="234"/>
        <end position="373"/>
    </location>
</feature>
<keyword evidence="9" id="KW-1185">Reference proteome</keyword>
<organism evidence="8 9">
    <name type="scientific">Nocardioides panaciterrulae</name>
    <dbReference type="NCBI Taxonomy" id="661492"/>
    <lineage>
        <taxon>Bacteria</taxon>
        <taxon>Bacillati</taxon>
        <taxon>Actinomycetota</taxon>
        <taxon>Actinomycetes</taxon>
        <taxon>Propionibacteriales</taxon>
        <taxon>Nocardioidaceae</taxon>
        <taxon>Nocardioides</taxon>
    </lineage>
</organism>
<evidence type="ECO:0000256" key="4">
    <source>
        <dbReference type="ARBA" id="ARBA00022827"/>
    </source>
</evidence>
<accession>A0A7Y9E8H9</accession>
<comment type="similarity">
    <text evidence="2">Belongs to the acyl-CoA dehydrogenase family.</text>
</comment>
<dbReference type="SUPFAM" id="SSF56645">
    <property type="entry name" value="Acyl-CoA dehydrogenase NM domain-like"/>
    <property type="match status" value="1"/>
</dbReference>
<dbReference type="PANTHER" id="PTHR43884:SF20">
    <property type="entry name" value="ACYL-COA DEHYDROGENASE FADE28"/>
    <property type="match status" value="1"/>
</dbReference>
<evidence type="ECO:0000256" key="1">
    <source>
        <dbReference type="ARBA" id="ARBA00001974"/>
    </source>
</evidence>
<dbReference type="RefSeq" id="WP_179664720.1">
    <property type="nucleotide sequence ID" value="NZ_JACCBG010000001.1"/>
</dbReference>
<evidence type="ECO:0000256" key="5">
    <source>
        <dbReference type="ARBA" id="ARBA00023002"/>
    </source>
</evidence>
<dbReference type="Proteomes" id="UP000535511">
    <property type="component" value="Unassembled WGS sequence"/>
</dbReference>
<keyword evidence="5" id="KW-0560">Oxidoreductase</keyword>
<protein>
    <recommendedName>
        <fullName evidence="10">Acyl-CoA dehydrogenase</fullName>
    </recommendedName>
</protein>
<dbReference type="CDD" id="cd00567">
    <property type="entry name" value="ACAD"/>
    <property type="match status" value="1"/>
</dbReference>
<evidence type="ECO:0000256" key="2">
    <source>
        <dbReference type="ARBA" id="ARBA00009347"/>
    </source>
</evidence>
<dbReference type="EMBL" id="JACCBG010000001">
    <property type="protein sequence ID" value="NYD43168.1"/>
    <property type="molecule type" value="Genomic_DNA"/>
</dbReference>
<comment type="cofactor">
    <cofactor evidence="1">
        <name>FAD</name>
        <dbReference type="ChEBI" id="CHEBI:57692"/>
    </cofactor>
</comment>
<evidence type="ECO:0000313" key="9">
    <source>
        <dbReference type="Proteomes" id="UP000535511"/>
    </source>
</evidence>
<evidence type="ECO:0000259" key="6">
    <source>
        <dbReference type="Pfam" id="PF00441"/>
    </source>
</evidence>
<sequence length="385" mass="39733">MDFTYDEEQQALREAVRGLVGKAYSDFENRRRAVAEDPGFDEQLWGRLAEMGILGLPFREEDGGSGAGPVEVAIVAEELGRVIAPEPYLASVVLAGGMVAAAGTAEQRAEVLGALSAGECVLGWAHAEPGASGAARWSATAAAVTASGSGTEWTLSGVKEPVVAGARADRLVVSAALPDGGTGLFLVDPAGPSVTRAGYPTHDGGRAARVGLDEAPAVPLGEPGADLTATIAVVLDIGRVMACAEALGAMDVALASTTDYLRNRKQFGVPLSTFQALTFRAADMYVSLELARSVTTWATMVVAAGRPEQVADAAARAALQTSRAGRHLGQEAIQLHGGIGMTAEYAVGSYTSRLTALDHLLGDGDHHLRRLASTVGEHGEVDPLP</sequence>
<keyword evidence="4" id="KW-0274">FAD</keyword>
<keyword evidence="3" id="KW-0285">Flavoprotein</keyword>
<gene>
    <name evidence="8" type="ORF">BJZ21_003251</name>
</gene>
<dbReference type="InterPro" id="IPR009075">
    <property type="entry name" value="AcylCo_DH/oxidase_C"/>
</dbReference>
<dbReference type="PANTHER" id="PTHR43884">
    <property type="entry name" value="ACYL-COA DEHYDROGENASE"/>
    <property type="match status" value="1"/>
</dbReference>
<dbReference type="InterPro" id="IPR037069">
    <property type="entry name" value="AcylCoA_DH/ox_N_sf"/>
</dbReference>
<evidence type="ECO:0000259" key="7">
    <source>
        <dbReference type="Pfam" id="PF02771"/>
    </source>
</evidence>
<evidence type="ECO:0008006" key="10">
    <source>
        <dbReference type="Google" id="ProtNLM"/>
    </source>
</evidence>
<name>A0A7Y9E8H9_9ACTN</name>
<dbReference type="GO" id="GO:0003995">
    <property type="term" value="F:acyl-CoA dehydrogenase activity"/>
    <property type="evidence" value="ECO:0007669"/>
    <property type="project" value="TreeGrafter"/>
</dbReference>
<dbReference type="Pfam" id="PF02771">
    <property type="entry name" value="Acyl-CoA_dh_N"/>
    <property type="match status" value="1"/>
</dbReference>
<dbReference type="InterPro" id="IPR036250">
    <property type="entry name" value="AcylCo_DH-like_C"/>
</dbReference>
<dbReference type="GO" id="GO:0050660">
    <property type="term" value="F:flavin adenine dinucleotide binding"/>
    <property type="evidence" value="ECO:0007669"/>
    <property type="project" value="InterPro"/>
</dbReference>
<feature type="domain" description="Acyl-CoA dehydrogenase/oxidase N-terminal" evidence="7">
    <location>
        <begin position="7"/>
        <end position="119"/>
    </location>
</feature>
<dbReference type="SUPFAM" id="SSF47203">
    <property type="entry name" value="Acyl-CoA dehydrogenase C-terminal domain-like"/>
    <property type="match status" value="1"/>
</dbReference>
<dbReference type="Gene3D" id="1.10.540.10">
    <property type="entry name" value="Acyl-CoA dehydrogenase/oxidase, N-terminal domain"/>
    <property type="match status" value="1"/>
</dbReference>
<dbReference type="InterPro" id="IPR013786">
    <property type="entry name" value="AcylCoA_DH/ox_N"/>
</dbReference>
<dbReference type="Gene3D" id="1.20.140.10">
    <property type="entry name" value="Butyryl-CoA Dehydrogenase, subunit A, domain 3"/>
    <property type="match status" value="1"/>
</dbReference>
<comment type="caution">
    <text evidence="8">The sequence shown here is derived from an EMBL/GenBank/DDBJ whole genome shotgun (WGS) entry which is preliminary data.</text>
</comment>
<reference evidence="8 9" key="1">
    <citation type="submission" date="2020-07" db="EMBL/GenBank/DDBJ databases">
        <title>Sequencing the genomes of 1000 actinobacteria strains.</title>
        <authorList>
            <person name="Klenk H.-P."/>
        </authorList>
    </citation>
    <scope>NUCLEOTIDE SEQUENCE [LARGE SCALE GENOMIC DNA]</scope>
    <source>
        <strain evidence="8 9">DSM 21350</strain>
    </source>
</reference>
<evidence type="ECO:0000313" key="8">
    <source>
        <dbReference type="EMBL" id="NYD43168.1"/>
    </source>
</evidence>